<feature type="region of interest" description="Disordered" evidence="1">
    <location>
        <begin position="758"/>
        <end position="777"/>
    </location>
</feature>
<protein>
    <recommendedName>
        <fullName evidence="2">HNH nuclease domain-containing protein</fullName>
    </recommendedName>
</protein>
<dbReference type="Proteomes" id="UP000543556">
    <property type="component" value="Unassembled WGS sequence"/>
</dbReference>
<feature type="compositionally biased region" description="Low complexity" evidence="1">
    <location>
        <begin position="366"/>
        <end position="376"/>
    </location>
</feature>
<keyword evidence="4" id="KW-1185">Reference proteome</keyword>
<feature type="region of interest" description="Disordered" evidence="1">
    <location>
        <begin position="308"/>
        <end position="376"/>
    </location>
</feature>
<organism evidence="3 4">
    <name type="scientific">Arthrobacter wenxiniae</name>
    <dbReference type="NCBI Taxonomy" id="2713570"/>
    <lineage>
        <taxon>Bacteria</taxon>
        <taxon>Bacillati</taxon>
        <taxon>Actinomycetota</taxon>
        <taxon>Actinomycetes</taxon>
        <taxon>Micrococcales</taxon>
        <taxon>Micrococcaceae</taxon>
        <taxon>Arthrobacter</taxon>
    </lineage>
</organism>
<evidence type="ECO:0000313" key="4">
    <source>
        <dbReference type="Proteomes" id="UP000543556"/>
    </source>
</evidence>
<gene>
    <name evidence="3" type="ORF">G6034_08400</name>
</gene>
<name>A0A7Y7LZQ5_9MICC</name>
<feature type="region of interest" description="Disordered" evidence="1">
    <location>
        <begin position="720"/>
        <end position="744"/>
    </location>
</feature>
<dbReference type="CDD" id="cd00085">
    <property type="entry name" value="HNHc"/>
    <property type="match status" value="1"/>
</dbReference>
<accession>A0A7Y7LZQ5</accession>
<feature type="compositionally biased region" description="Polar residues" evidence="1">
    <location>
        <begin position="318"/>
        <end position="327"/>
    </location>
</feature>
<dbReference type="GO" id="GO:0008270">
    <property type="term" value="F:zinc ion binding"/>
    <property type="evidence" value="ECO:0007669"/>
    <property type="project" value="InterPro"/>
</dbReference>
<feature type="compositionally biased region" description="Low complexity" evidence="1">
    <location>
        <begin position="345"/>
        <end position="358"/>
    </location>
</feature>
<dbReference type="GO" id="GO:0004519">
    <property type="term" value="F:endonuclease activity"/>
    <property type="evidence" value="ECO:0007669"/>
    <property type="project" value="InterPro"/>
</dbReference>
<feature type="domain" description="HNH nuclease" evidence="2">
    <location>
        <begin position="629"/>
        <end position="682"/>
    </location>
</feature>
<dbReference type="AlphaFoldDB" id="A0A7Y7LZQ5"/>
<proteinExistence type="predicted"/>
<dbReference type="EMBL" id="JAAMFM010000009">
    <property type="protein sequence ID" value="NVM94931.1"/>
    <property type="molecule type" value="Genomic_DNA"/>
</dbReference>
<sequence length="807" mass="83854">MDTPDSDPGNGGFPATADAAALISALSLPSIEPFGPDNALLAGLPAYTPHPAPVPEPASRVSVARAVYDSAAAALAALKCLEDRTAACKAAAVARLLGAAAVEAAATALDPWQAGLAESAATAEIATTLCIPQGSASALAHQAAELTTHPDTFDALADGVLSWRHACTVLAETRTLAATPGTQPLDVTAFEAELLAAAPGTTGGAFASRARRLREGVHPETLTTRMREAIAKRSLSLDPGRDGMDWLTLHLPAPAANGALAHCTRLARAQQGPGEHRTLDQLRADTAAILLLGQALPDACNAVRTGTSAGAAPHAAPGNSTGANHSGVNPGSANPGGANPGGANPGSANPGSANPGSANPGGGKNAMGTTQGAGQAAGVRSSGARFIGDALSGAILDAYAPFGPQRLVDNGYTCLSLIDVVPDWVHRPKNAVVGSRTEEGHARDRAWETNPENIPLQGLLCPDAGPSSQADDGASTHPDSLHIDGAGEAQHPGENPAPDRQPADVPAVEGGGSIPELITELAAAVQDGVVDGVLKDPMKEYFEQLEATRNGTAVTEPPLPSAQVIVTVPALALLGLTNEPAQLAGHGPIPEEIARKLLLNAGAFLRVLTDPLTNVPLAELPPDRYRLREAEKTLLRALHETCSFPNCTNPALDTETDHIIPYSAGGPTTVENSLPECKRHHALKHFRDDKDRHGRFRQDLDPDRRGIKLRGWKASATADGRVGWTSPSGKYHPPKPRTTQPPAYPKWLKKRMDKKLRHRKSCPEASPEAITANDLRPGAPPLIDLHHSPLERLISYNVKHPNDDNGP</sequence>
<dbReference type="InterPro" id="IPR002711">
    <property type="entry name" value="HNH"/>
</dbReference>
<feature type="region of interest" description="Disordered" evidence="1">
    <location>
        <begin position="457"/>
        <end position="511"/>
    </location>
</feature>
<dbReference type="RefSeq" id="WP_176634654.1">
    <property type="nucleotide sequence ID" value="NZ_JAAMFM010000009.1"/>
</dbReference>
<reference evidence="3 4" key="1">
    <citation type="submission" date="2020-02" db="EMBL/GenBank/DDBJ databases">
        <title>Genome sequence of strain AETb3-4.</title>
        <authorList>
            <person name="Gao J."/>
            <person name="Zhang X."/>
        </authorList>
    </citation>
    <scope>NUCLEOTIDE SEQUENCE [LARGE SCALE GENOMIC DNA]</scope>
    <source>
        <strain evidence="3 4">AETb3-4</strain>
    </source>
</reference>
<dbReference type="GO" id="GO:0003676">
    <property type="term" value="F:nucleic acid binding"/>
    <property type="evidence" value="ECO:0007669"/>
    <property type="project" value="InterPro"/>
</dbReference>
<dbReference type="InterPro" id="IPR003615">
    <property type="entry name" value="HNH_nuc"/>
</dbReference>
<comment type="caution">
    <text evidence="3">The sequence shown here is derived from an EMBL/GenBank/DDBJ whole genome shotgun (WGS) entry which is preliminary data.</text>
</comment>
<dbReference type="Pfam" id="PF01844">
    <property type="entry name" value="HNH"/>
    <property type="match status" value="1"/>
</dbReference>
<dbReference type="SMART" id="SM00507">
    <property type="entry name" value="HNHc"/>
    <property type="match status" value="1"/>
</dbReference>
<evidence type="ECO:0000256" key="1">
    <source>
        <dbReference type="SAM" id="MobiDB-lite"/>
    </source>
</evidence>
<dbReference type="Gene3D" id="1.10.30.50">
    <property type="match status" value="1"/>
</dbReference>
<evidence type="ECO:0000259" key="2">
    <source>
        <dbReference type="SMART" id="SM00507"/>
    </source>
</evidence>
<evidence type="ECO:0000313" key="3">
    <source>
        <dbReference type="EMBL" id="NVM94931.1"/>
    </source>
</evidence>